<dbReference type="Pfam" id="PF13350">
    <property type="entry name" value="Y_phosphatase3"/>
    <property type="match status" value="1"/>
</dbReference>
<gene>
    <name evidence="2" type="ORF">L248_3047</name>
</gene>
<dbReference type="AlphaFoldDB" id="U4TLM5"/>
<evidence type="ECO:0000313" key="2">
    <source>
        <dbReference type="EMBL" id="ERL65109.1"/>
    </source>
</evidence>
<proteinExistence type="inferred from homology"/>
<keyword evidence="3" id="KW-1185">Reference proteome</keyword>
<organism evidence="2 3">
    <name type="scientific">Schleiferilactobacillus shenzhenensis LY-73</name>
    <dbReference type="NCBI Taxonomy" id="1231336"/>
    <lineage>
        <taxon>Bacteria</taxon>
        <taxon>Bacillati</taxon>
        <taxon>Bacillota</taxon>
        <taxon>Bacilli</taxon>
        <taxon>Lactobacillales</taxon>
        <taxon>Lactobacillaceae</taxon>
        <taxon>Schleiferilactobacillus</taxon>
    </lineage>
</organism>
<dbReference type="OrthoDB" id="1188001at2"/>
<dbReference type="InterPro" id="IPR029021">
    <property type="entry name" value="Prot-tyrosine_phosphatase-like"/>
</dbReference>
<reference evidence="3" key="1">
    <citation type="journal article" date="2013" name="Genome Announc.">
        <title>Whole-Genome Sequencing of Lactobacillus shenzhenensis Strain LY-73T.</title>
        <authorList>
            <person name="Lin Z."/>
            <person name="Liu Z."/>
            <person name="Yang R."/>
            <person name="Zou Y."/>
            <person name="Wan D."/>
            <person name="Chen J."/>
            <person name="Guo M."/>
            <person name="Zhao J."/>
            <person name="Fang C."/>
            <person name="Yang R."/>
            <person name="Liu F."/>
        </authorList>
    </citation>
    <scope>NUCLEOTIDE SEQUENCE [LARGE SCALE GENOMIC DNA]</scope>
    <source>
        <strain evidence="3">LY-73</strain>
    </source>
</reference>
<sequence>MAMSVPYVLPLEQGPNYRDLGGYRTADGRVIKSHRLIRAARMNELTEQDQKFLTSYGVTTVVDLRSPREAHEWPDRLPTGAAYELNPVFPTDETQVSKSIIELRRMYDKDPLAGFLNMVTTYRDMVTRGSAQRAFRRFFTLLAAQDATSGAVLWHCTSGKDRTGMATVFLLTVLGVPAETIRADYLLSNSLLREKRHERLEALRATNSSAALIATNRSLASVRNEYLDAALVQIQTDYGSLMDYLTNQLGVDAAMRAQLQRQYLSDAQ</sequence>
<name>U4TLM5_9LACO</name>
<dbReference type="HOGENOM" id="CLU_057546_0_2_9"/>
<dbReference type="EMBL" id="KI271589">
    <property type="protein sequence ID" value="ERL65109.1"/>
    <property type="molecule type" value="Genomic_DNA"/>
</dbReference>
<evidence type="ECO:0000256" key="1">
    <source>
        <dbReference type="ARBA" id="ARBA00009580"/>
    </source>
</evidence>
<dbReference type="PANTHER" id="PTHR31126:SF1">
    <property type="entry name" value="TYROSINE SPECIFIC PROTEIN PHOSPHATASES DOMAIN-CONTAINING PROTEIN"/>
    <property type="match status" value="1"/>
</dbReference>
<dbReference type="PANTHER" id="PTHR31126">
    <property type="entry name" value="TYROSINE-PROTEIN PHOSPHATASE"/>
    <property type="match status" value="1"/>
</dbReference>
<protein>
    <submittedName>
        <fullName evidence="2">Protein-tyrosine phosphatase</fullName>
    </submittedName>
</protein>
<accession>U4TLM5</accession>
<dbReference type="Gene3D" id="3.90.190.10">
    <property type="entry name" value="Protein tyrosine phosphatase superfamily"/>
    <property type="match status" value="1"/>
</dbReference>
<dbReference type="eggNOG" id="COG2365">
    <property type="taxonomic scope" value="Bacteria"/>
</dbReference>
<dbReference type="STRING" id="1231336.L248_3047"/>
<dbReference type="SUPFAM" id="SSF52799">
    <property type="entry name" value="(Phosphotyrosine protein) phosphatases II"/>
    <property type="match status" value="1"/>
</dbReference>
<dbReference type="GO" id="GO:0004721">
    <property type="term" value="F:phosphoprotein phosphatase activity"/>
    <property type="evidence" value="ECO:0007669"/>
    <property type="project" value="InterPro"/>
</dbReference>
<evidence type="ECO:0000313" key="3">
    <source>
        <dbReference type="Proteomes" id="UP000030647"/>
    </source>
</evidence>
<dbReference type="InterPro" id="IPR026893">
    <property type="entry name" value="Tyr/Ser_Pase_IphP-type"/>
</dbReference>
<comment type="similarity">
    <text evidence="1">Belongs to the protein-tyrosine phosphatase family.</text>
</comment>
<dbReference type="Proteomes" id="UP000030647">
    <property type="component" value="Unassembled WGS sequence"/>
</dbReference>